<dbReference type="GO" id="GO:0003712">
    <property type="term" value="F:transcription coregulator activity"/>
    <property type="evidence" value="ECO:0007669"/>
    <property type="project" value="TreeGrafter"/>
</dbReference>
<proteinExistence type="predicted"/>
<feature type="region of interest" description="Disordered" evidence="3">
    <location>
        <begin position="373"/>
        <end position="402"/>
    </location>
</feature>
<keyword evidence="4" id="KW-0812">Transmembrane</keyword>
<dbReference type="PANTHER" id="PTHR23335">
    <property type="entry name" value="CALMODULIN-BINDING TRANSCRIPTION ACTIVATOR CAMTA"/>
    <property type="match status" value="1"/>
</dbReference>
<dbReference type="SMART" id="SM00248">
    <property type="entry name" value="ANK"/>
    <property type="match status" value="2"/>
</dbReference>
<dbReference type="InterPro" id="IPR036770">
    <property type="entry name" value="Ankyrin_rpt-contain_sf"/>
</dbReference>
<dbReference type="GO" id="GO:0005634">
    <property type="term" value="C:nucleus"/>
    <property type="evidence" value="ECO:0007669"/>
    <property type="project" value="TreeGrafter"/>
</dbReference>
<organism evidence="6">
    <name type="scientific">Arcella intermedia</name>
    <dbReference type="NCBI Taxonomy" id="1963864"/>
    <lineage>
        <taxon>Eukaryota</taxon>
        <taxon>Amoebozoa</taxon>
        <taxon>Tubulinea</taxon>
        <taxon>Elardia</taxon>
        <taxon>Arcellinida</taxon>
        <taxon>Sphaerothecina</taxon>
        <taxon>Arcellidae</taxon>
        <taxon>Arcella</taxon>
    </lineage>
</organism>
<dbReference type="PANTHER" id="PTHR23335:SF1">
    <property type="entry name" value="CALMODULIN-BINDING TRANSCRIPTION ACTIVATOR, ISOFORM F"/>
    <property type="match status" value="1"/>
</dbReference>
<dbReference type="AlphaFoldDB" id="A0A6B2KX84"/>
<dbReference type="GO" id="GO:0003690">
    <property type="term" value="F:double-stranded DNA binding"/>
    <property type="evidence" value="ECO:0007669"/>
    <property type="project" value="TreeGrafter"/>
</dbReference>
<feature type="transmembrane region" description="Helical" evidence="4">
    <location>
        <begin position="825"/>
        <end position="842"/>
    </location>
</feature>
<dbReference type="SMART" id="SM00429">
    <property type="entry name" value="IPT"/>
    <property type="match status" value="1"/>
</dbReference>
<feature type="transmembrane region" description="Helical" evidence="4">
    <location>
        <begin position="958"/>
        <end position="979"/>
    </location>
</feature>
<evidence type="ECO:0000313" key="6">
    <source>
        <dbReference type="EMBL" id="NDV29267.1"/>
    </source>
</evidence>
<dbReference type="Gene3D" id="1.25.40.20">
    <property type="entry name" value="Ankyrin repeat-containing domain"/>
    <property type="match status" value="1"/>
</dbReference>
<dbReference type="Pfam" id="PF01833">
    <property type="entry name" value="TIG"/>
    <property type="match status" value="1"/>
</dbReference>
<evidence type="ECO:0000256" key="1">
    <source>
        <dbReference type="ARBA" id="ARBA00023043"/>
    </source>
</evidence>
<dbReference type="EMBL" id="GIBP01000298">
    <property type="protein sequence ID" value="NDV29267.1"/>
    <property type="molecule type" value="Transcribed_RNA"/>
</dbReference>
<evidence type="ECO:0000256" key="4">
    <source>
        <dbReference type="SAM" id="Phobius"/>
    </source>
</evidence>
<name>A0A6B2KX84_9EUKA</name>
<feature type="compositionally biased region" description="Low complexity" evidence="3">
    <location>
        <begin position="379"/>
        <end position="390"/>
    </location>
</feature>
<dbReference type="Pfam" id="PF12796">
    <property type="entry name" value="Ank_2"/>
    <property type="match status" value="1"/>
</dbReference>
<keyword evidence="1 2" id="KW-0040">ANK repeat</keyword>
<dbReference type="InterPro" id="IPR057962">
    <property type="entry name" value="SPT23_MGA2_DBD"/>
</dbReference>
<protein>
    <recommendedName>
        <fullName evidence="5">IPT/TIG domain-containing protein</fullName>
    </recommendedName>
</protein>
<dbReference type="PROSITE" id="PS50297">
    <property type="entry name" value="ANK_REP_REGION"/>
    <property type="match status" value="1"/>
</dbReference>
<evidence type="ECO:0000256" key="3">
    <source>
        <dbReference type="SAM" id="MobiDB-lite"/>
    </source>
</evidence>
<dbReference type="Gene3D" id="2.60.40.10">
    <property type="entry name" value="Immunoglobulins"/>
    <property type="match status" value="1"/>
</dbReference>
<feature type="domain" description="IPT/TIG" evidence="5">
    <location>
        <begin position="496"/>
        <end position="583"/>
    </location>
</feature>
<keyword evidence="4" id="KW-1133">Transmembrane helix</keyword>
<feature type="transmembrane region" description="Helical" evidence="4">
    <location>
        <begin position="930"/>
        <end position="951"/>
    </location>
</feature>
<dbReference type="InterPro" id="IPR002110">
    <property type="entry name" value="Ankyrin_rpt"/>
</dbReference>
<feature type="repeat" description="ANK" evidence="2">
    <location>
        <begin position="706"/>
        <end position="738"/>
    </location>
</feature>
<dbReference type="GO" id="GO:0006357">
    <property type="term" value="P:regulation of transcription by RNA polymerase II"/>
    <property type="evidence" value="ECO:0007669"/>
    <property type="project" value="TreeGrafter"/>
</dbReference>
<dbReference type="InterPro" id="IPR014756">
    <property type="entry name" value="Ig_E-set"/>
</dbReference>
<evidence type="ECO:0000256" key="2">
    <source>
        <dbReference type="PROSITE-ProRule" id="PRU00023"/>
    </source>
</evidence>
<sequence>MPMPMPMPVPVPVSVPHDSHFAMKNSANFHVPHHDMMLPPPQLPAIENVFRLPRSNANFEDLHRAPARGQGGRSDEFVNADTGSLSLLDPARDRPISTDLRFIPQPSYHPQTNQEFLSPKFSPQPKPSAHVTHSNTNDQYRLSIKGVPDKSRVETQIKICLRLEEPSGATTRNWSLVEIDPILVAPVGLRRKTSTQQKPLRGAPSLYLKAEVVAATSKNVVHRCYGCIQRELRNAEKKVKKRKTTVESLEQDVSIDEEKFRILQFYCDPTLNFSTGEVILPTRITCYCRHHKEANGFIINLSLYHQQNLIASGSSPVIMITDDHKATKKRARTDSENGDEVSKVPCKNSQFIIPYTSNSMKTNNFSISKYKLPNLNSKESPASQQEQPKPKQSPTPQMLPPIQLQLTPVTPPVKQFPSKNPDPALTLASINAERARCDLSKFPPNSTVTPPVIPQVTGPDIVNFLAPILPVSVQNQPNNRINQRIPEYEEETEQEYPQIMQVIPNQGPMSGGIDVTVLGCGFHTKLKSFFGNNEATTKTFWGESTFVVTLPPSLVPGPVVVSLQDVNHDQPYLNSTTVLFTYVNNVDRQLLELALQVIGMKLNGRLDNPENIALQIVNQNDANSPFNNPVNYDQSGKKCDMMDPSLITNTIKYLLTLETEFPLDLSLQTSSGHQLLHLAVIMDLQPVIDILLENHNFLSVDLPDSNGWTALHFAAYYNRRKSIKKLIKHGASVFADTLDGKLPHELTRDIKTKTLLIVNEIETDSEVIEKEEVKVKKHKGVEERQEMLLEMDEEELYSKSGKSVNISMEEQQENLNDSGGKLHNMASYALTFLWSLLVKFWWNYRVFIYIGLLAAAGAWTLLDYVPSFFGMAPSPVVVYPQGASRLYSPCNPPRPTCGDSYVSPEIPTTHNPDVVARSFKLSALPSLETYLLNFGQFSTFILSLMLITYHFKKRLRPFRFWIVMSLIFIAFLVGCLFLFDIV</sequence>
<accession>A0A6B2KX84</accession>
<dbReference type="InterPro" id="IPR013783">
    <property type="entry name" value="Ig-like_fold"/>
</dbReference>
<evidence type="ECO:0000259" key="5">
    <source>
        <dbReference type="SMART" id="SM00429"/>
    </source>
</evidence>
<dbReference type="Pfam" id="PF25603">
    <property type="entry name" value="SPT23_MGA2_DBD"/>
    <property type="match status" value="1"/>
</dbReference>
<dbReference type="PROSITE" id="PS50088">
    <property type="entry name" value="ANK_REPEAT"/>
    <property type="match status" value="1"/>
</dbReference>
<reference evidence="6" key="1">
    <citation type="journal article" date="2020" name="J. Eukaryot. Microbiol.">
        <title>De novo Sequencing, Assembly and Annotation of the Transcriptome for the Free-Living Testate Amoeba Arcella intermedia.</title>
        <authorList>
            <person name="Ribeiro G.M."/>
            <person name="Porfirio-Sousa A.L."/>
            <person name="Maurer-Alcala X.X."/>
            <person name="Katz L.A."/>
            <person name="Lahr D.J.G."/>
        </authorList>
    </citation>
    <scope>NUCLEOTIDE SEQUENCE</scope>
</reference>
<dbReference type="SUPFAM" id="SSF48403">
    <property type="entry name" value="Ankyrin repeat"/>
    <property type="match status" value="1"/>
</dbReference>
<dbReference type="InterPro" id="IPR002909">
    <property type="entry name" value="IPT_dom"/>
</dbReference>
<keyword evidence="4" id="KW-0472">Membrane</keyword>
<dbReference type="CDD" id="cd00102">
    <property type="entry name" value="IPT"/>
    <property type="match status" value="1"/>
</dbReference>
<dbReference type="SUPFAM" id="SSF81296">
    <property type="entry name" value="E set domains"/>
    <property type="match status" value="1"/>
</dbReference>
<feature type="transmembrane region" description="Helical" evidence="4">
    <location>
        <begin position="847"/>
        <end position="865"/>
    </location>
</feature>